<dbReference type="CDD" id="cd06261">
    <property type="entry name" value="TM_PBP2"/>
    <property type="match status" value="1"/>
</dbReference>
<proteinExistence type="inferred from homology"/>
<feature type="domain" description="ABC transmembrane type-1" evidence="8">
    <location>
        <begin position="102"/>
        <end position="318"/>
    </location>
</feature>
<comment type="similarity">
    <text evidence="7">Belongs to the binding-protein-dependent transport system permease family.</text>
</comment>
<feature type="transmembrane region" description="Helical" evidence="7">
    <location>
        <begin position="195"/>
        <end position="214"/>
    </location>
</feature>
<dbReference type="Pfam" id="PF00528">
    <property type="entry name" value="BPD_transp_1"/>
    <property type="match status" value="1"/>
</dbReference>
<organism evidence="9 10">
    <name type="scientific">Tenggerimyces flavus</name>
    <dbReference type="NCBI Taxonomy" id="1708749"/>
    <lineage>
        <taxon>Bacteria</taxon>
        <taxon>Bacillati</taxon>
        <taxon>Actinomycetota</taxon>
        <taxon>Actinomycetes</taxon>
        <taxon>Propionibacteriales</taxon>
        <taxon>Nocardioidaceae</taxon>
        <taxon>Tenggerimyces</taxon>
    </lineage>
</organism>
<keyword evidence="5 7" id="KW-1133">Transmembrane helix</keyword>
<dbReference type="EMBL" id="JBHRZH010000004">
    <property type="protein sequence ID" value="MFC3759931.1"/>
    <property type="molecule type" value="Genomic_DNA"/>
</dbReference>
<keyword evidence="10" id="KW-1185">Reference proteome</keyword>
<comment type="subcellular location">
    <subcellularLocation>
        <location evidence="1 7">Cell membrane</location>
        <topology evidence="1 7">Multi-pass membrane protein</topology>
    </subcellularLocation>
</comment>
<dbReference type="PANTHER" id="PTHR30465">
    <property type="entry name" value="INNER MEMBRANE ABC TRANSPORTER"/>
    <property type="match status" value="1"/>
</dbReference>
<dbReference type="InterPro" id="IPR000515">
    <property type="entry name" value="MetI-like"/>
</dbReference>
<feature type="transmembrane region" description="Helical" evidence="7">
    <location>
        <begin position="104"/>
        <end position="129"/>
    </location>
</feature>
<name>A0ABV7Y3U7_9ACTN</name>
<evidence type="ECO:0000256" key="5">
    <source>
        <dbReference type="ARBA" id="ARBA00022989"/>
    </source>
</evidence>
<keyword evidence="3" id="KW-1003">Cell membrane</keyword>
<dbReference type="PROSITE" id="PS50928">
    <property type="entry name" value="ABC_TM1"/>
    <property type="match status" value="1"/>
</dbReference>
<protein>
    <submittedName>
        <fullName evidence="9">ABC transporter permease</fullName>
    </submittedName>
</protein>
<accession>A0ABV7Y3U7</accession>
<dbReference type="Pfam" id="PF19300">
    <property type="entry name" value="BPD_transp_1_N"/>
    <property type="match status" value="1"/>
</dbReference>
<evidence type="ECO:0000313" key="10">
    <source>
        <dbReference type="Proteomes" id="UP001595699"/>
    </source>
</evidence>
<keyword evidence="4 7" id="KW-0812">Transmembrane</keyword>
<feature type="transmembrane region" description="Helical" evidence="7">
    <location>
        <begin position="9"/>
        <end position="27"/>
    </location>
</feature>
<dbReference type="RefSeq" id="WP_205120237.1">
    <property type="nucleotide sequence ID" value="NZ_JAFBCM010000001.1"/>
</dbReference>
<evidence type="ECO:0000259" key="8">
    <source>
        <dbReference type="PROSITE" id="PS50928"/>
    </source>
</evidence>
<feature type="transmembrane region" description="Helical" evidence="7">
    <location>
        <begin position="248"/>
        <end position="265"/>
    </location>
</feature>
<dbReference type="InterPro" id="IPR045621">
    <property type="entry name" value="BPD_transp_1_N"/>
</dbReference>
<evidence type="ECO:0000256" key="2">
    <source>
        <dbReference type="ARBA" id="ARBA00022448"/>
    </source>
</evidence>
<dbReference type="PANTHER" id="PTHR30465:SF43">
    <property type="entry name" value="OLIGOPEPTIDE ABC TRANSPORTER, PERMEASE PROTEIN"/>
    <property type="match status" value="1"/>
</dbReference>
<evidence type="ECO:0000256" key="1">
    <source>
        <dbReference type="ARBA" id="ARBA00004651"/>
    </source>
</evidence>
<evidence type="ECO:0000256" key="3">
    <source>
        <dbReference type="ARBA" id="ARBA00022475"/>
    </source>
</evidence>
<evidence type="ECO:0000256" key="7">
    <source>
        <dbReference type="RuleBase" id="RU363032"/>
    </source>
</evidence>
<keyword evidence="2 7" id="KW-0813">Transport</keyword>
<feature type="transmembrane region" description="Helical" evidence="7">
    <location>
        <begin position="141"/>
        <end position="163"/>
    </location>
</feature>
<dbReference type="Proteomes" id="UP001595699">
    <property type="component" value="Unassembled WGS sequence"/>
</dbReference>
<dbReference type="SUPFAM" id="SSF161098">
    <property type="entry name" value="MetI-like"/>
    <property type="match status" value="1"/>
</dbReference>
<dbReference type="InterPro" id="IPR035906">
    <property type="entry name" value="MetI-like_sf"/>
</dbReference>
<evidence type="ECO:0000256" key="6">
    <source>
        <dbReference type="ARBA" id="ARBA00023136"/>
    </source>
</evidence>
<evidence type="ECO:0000313" key="9">
    <source>
        <dbReference type="EMBL" id="MFC3759931.1"/>
    </source>
</evidence>
<reference evidence="10" key="1">
    <citation type="journal article" date="2019" name="Int. J. Syst. Evol. Microbiol.">
        <title>The Global Catalogue of Microorganisms (GCM) 10K type strain sequencing project: providing services to taxonomists for standard genome sequencing and annotation.</title>
        <authorList>
            <consortium name="The Broad Institute Genomics Platform"/>
            <consortium name="The Broad Institute Genome Sequencing Center for Infectious Disease"/>
            <person name="Wu L."/>
            <person name="Ma J."/>
        </authorList>
    </citation>
    <scope>NUCLEOTIDE SEQUENCE [LARGE SCALE GENOMIC DNA]</scope>
    <source>
        <strain evidence="10">CGMCC 4.7241</strain>
    </source>
</reference>
<dbReference type="Gene3D" id="1.10.3720.10">
    <property type="entry name" value="MetI-like"/>
    <property type="match status" value="1"/>
</dbReference>
<gene>
    <name evidence="9" type="ORF">ACFOUW_03710</name>
</gene>
<feature type="transmembrane region" description="Helical" evidence="7">
    <location>
        <begin position="293"/>
        <end position="321"/>
    </location>
</feature>
<sequence length="330" mass="36103">MGAYILRRLIAMIPTIFLISLVAFLIIQLPPGDFLDTVIANMQKAGQTVQPEAVAALRERYALDQPLLGQYLHWFTSIITRGDFGSSMLYGRPVWDLIAERMPLTLLLGISTVLFGWIVSLPAGIYSAVKKYTVPDYVMTALAFLGIAIPGFLLALTVAFLQFKYGGKAVGGMFSPEYAEADWNLGKLLDFLDHLWLPVLVLSIGGIGGTIRILRANLLDELRKPYVVTARSRGLSERRLIANYPVRVALNPFIATIGWLIPALFDGEVLVATVLGLETTGPLLLRSLESQDMYLAGSIIFIACVLTVIGTLISDILLALIDPRVRAGVI</sequence>
<comment type="caution">
    <text evidence="9">The sequence shown here is derived from an EMBL/GenBank/DDBJ whole genome shotgun (WGS) entry which is preliminary data.</text>
</comment>
<evidence type="ECO:0000256" key="4">
    <source>
        <dbReference type="ARBA" id="ARBA00022692"/>
    </source>
</evidence>
<keyword evidence="6 7" id="KW-0472">Membrane</keyword>